<dbReference type="InterPro" id="IPR049732">
    <property type="entry name" value="Smlt3025-like"/>
</dbReference>
<accession>A0ABP8ICN5</accession>
<dbReference type="CDD" id="cd20897">
    <property type="entry name" value="Smlt3025-like"/>
    <property type="match status" value="1"/>
</dbReference>
<sequence length="301" mass="34088">MQSENSTPKCGGAAAPMNRRSTAAAWIALGLVVAVLVGFASLIAYQLHVQVPPVDPSSELQQEHPLFPPGVSLKPVDKPVIGNLGGMPVTFPAGFVENVEYEGDPGFGEKRKGPKPERTHRLGFTSLGFRVRYPDFMVIPYKEQEADQRKYRISNTPWLNVSITAGSFFGDGEFLERSVSWMNREKDFQYEKLPSKQFGLDVYTPVGVDESLRNFHPKKGYQSDIRDRDLFVGYNNNGRVETYIECSNRNHAAAPCEQFFYLDPFLRVKLKVGYRRGMLAHWQEIQTSVKKLLFEFKVKNN</sequence>
<name>A0ABP8ICN5_9BURK</name>
<evidence type="ECO:0000256" key="1">
    <source>
        <dbReference type="SAM" id="Phobius"/>
    </source>
</evidence>
<keyword evidence="1" id="KW-1133">Transmembrane helix</keyword>
<dbReference type="RefSeq" id="WP_345541136.1">
    <property type="nucleotide sequence ID" value="NZ_BAABGJ010000080.1"/>
</dbReference>
<organism evidence="2 3">
    <name type="scientific">Variovorax defluvii</name>
    <dbReference type="NCBI Taxonomy" id="913761"/>
    <lineage>
        <taxon>Bacteria</taxon>
        <taxon>Pseudomonadati</taxon>
        <taxon>Pseudomonadota</taxon>
        <taxon>Betaproteobacteria</taxon>
        <taxon>Burkholderiales</taxon>
        <taxon>Comamonadaceae</taxon>
        <taxon>Variovorax</taxon>
    </lineage>
</organism>
<keyword evidence="1" id="KW-0812">Transmembrane</keyword>
<protein>
    <submittedName>
        <fullName evidence="2">Uncharacterized protein</fullName>
    </submittedName>
</protein>
<keyword evidence="1" id="KW-0472">Membrane</keyword>
<comment type="caution">
    <text evidence="2">The sequence shown here is derived from an EMBL/GenBank/DDBJ whole genome shotgun (WGS) entry which is preliminary data.</text>
</comment>
<reference evidence="3" key="1">
    <citation type="journal article" date="2019" name="Int. J. Syst. Evol. Microbiol.">
        <title>The Global Catalogue of Microorganisms (GCM) 10K type strain sequencing project: providing services to taxonomists for standard genome sequencing and annotation.</title>
        <authorList>
            <consortium name="The Broad Institute Genomics Platform"/>
            <consortium name="The Broad Institute Genome Sequencing Center for Infectious Disease"/>
            <person name="Wu L."/>
            <person name="Ma J."/>
        </authorList>
    </citation>
    <scope>NUCLEOTIDE SEQUENCE [LARGE SCALE GENOMIC DNA]</scope>
    <source>
        <strain evidence="3">JCM 17804</strain>
    </source>
</reference>
<gene>
    <name evidence="2" type="ORF">GCM10023165_48020</name>
</gene>
<evidence type="ECO:0000313" key="2">
    <source>
        <dbReference type="EMBL" id="GAA4355651.1"/>
    </source>
</evidence>
<dbReference type="EMBL" id="BAABGJ010000080">
    <property type="protein sequence ID" value="GAA4355651.1"/>
    <property type="molecule type" value="Genomic_DNA"/>
</dbReference>
<feature type="transmembrane region" description="Helical" evidence="1">
    <location>
        <begin position="23"/>
        <end position="45"/>
    </location>
</feature>
<keyword evidence="3" id="KW-1185">Reference proteome</keyword>
<dbReference type="Proteomes" id="UP001500975">
    <property type="component" value="Unassembled WGS sequence"/>
</dbReference>
<evidence type="ECO:0000313" key="3">
    <source>
        <dbReference type="Proteomes" id="UP001500975"/>
    </source>
</evidence>
<proteinExistence type="predicted"/>